<dbReference type="Gene3D" id="3.90.215.10">
    <property type="entry name" value="Gamma Fibrinogen, chain A, domain 1"/>
    <property type="match status" value="1"/>
</dbReference>
<gene>
    <name evidence="2" type="ORF">ElyMa_003014100</name>
</gene>
<dbReference type="InterPro" id="IPR002181">
    <property type="entry name" value="Fibrinogen_a/b/g_C_dom"/>
</dbReference>
<evidence type="ECO:0000313" key="3">
    <source>
        <dbReference type="Proteomes" id="UP000762676"/>
    </source>
</evidence>
<evidence type="ECO:0000259" key="1">
    <source>
        <dbReference type="PROSITE" id="PS51406"/>
    </source>
</evidence>
<dbReference type="PROSITE" id="PS51406">
    <property type="entry name" value="FIBRINOGEN_C_2"/>
    <property type="match status" value="1"/>
</dbReference>
<dbReference type="GO" id="GO:0005615">
    <property type="term" value="C:extracellular space"/>
    <property type="evidence" value="ECO:0007669"/>
    <property type="project" value="TreeGrafter"/>
</dbReference>
<dbReference type="InterPro" id="IPR050373">
    <property type="entry name" value="Fibrinogen_C-term_domain"/>
</dbReference>
<organism evidence="2 3">
    <name type="scientific">Elysia marginata</name>
    <dbReference type="NCBI Taxonomy" id="1093978"/>
    <lineage>
        <taxon>Eukaryota</taxon>
        <taxon>Metazoa</taxon>
        <taxon>Spiralia</taxon>
        <taxon>Lophotrochozoa</taxon>
        <taxon>Mollusca</taxon>
        <taxon>Gastropoda</taxon>
        <taxon>Heterobranchia</taxon>
        <taxon>Euthyneura</taxon>
        <taxon>Panpulmonata</taxon>
        <taxon>Sacoglossa</taxon>
        <taxon>Placobranchoidea</taxon>
        <taxon>Plakobranchidae</taxon>
        <taxon>Elysia</taxon>
    </lineage>
</organism>
<dbReference type="AlphaFoldDB" id="A0AAV4II99"/>
<dbReference type="SUPFAM" id="SSF56496">
    <property type="entry name" value="Fibrinogen C-terminal domain-like"/>
    <property type="match status" value="1"/>
</dbReference>
<evidence type="ECO:0000313" key="2">
    <source>
        <dbReference type="EMBL" id="GFS08426.1"/>
    </source>
</evidence>
<comment type="caution">
    <text evidence="2">The sequence shown here is derived from an EMBL/GenBank/DDBJ whole genome shotgun (WGS) entry which is preliminary data.</text>
</comment>
<reference evidence="2 3" key="1">
    <citation type="journal article" date="2021" name="Elife">
        <title>Chloroplast acquisition without the gene transfer in kleptoplastic sea slugs, Plakobranchus ocellatus.</title>
        <authorList>
            <person name="Maeda T."/>
            <person name="Takahashi S."/>
            <person name="Yoshida T."/>
            <person name="Shimamura S."/>
            <person name="Takaki Y."/>
            <person name="Nagai Y."/>
            <person name="Toyoda A."/>
            <person name="Suzuki Y."/>
            <person name="Arimoto A."/>
            <person name="Ishii H."/>
            <person name="Satoh N."/>
            <person name="Nishiyama T."/>
            <person name="Hasebe M."/>
            <person name="Maruyama T."/>
            <person name="Minagawa J."/>
            <person name="Obokata J."/>
            <person name="Shigenobu S."/>
        </authorList>
    </citation>
    <scope>NUCLEOTIDE SEQUENCE [LARGE SCALE GENOMIC DNA]</scope>
</reference>
<accession>A0AAV4II99</accession>
<dbReference type="Proteomes" id="UP000762676">
    <property type="component" value="Unassembled WGS sequence"/>
</dbReference>
<dbReference type="InterPro" id="IPR014716">
    <property type="entry name" value="Fibrinogen_a/b/g_C_1"/>
</dbReference>
<keyword evidence="3" id="KW-1185">Reference proteome</keyword>
<dbReference type="PANTHER" id="PTHR19143">
    <property type="entry name" value="FIBRINOGEN/TENASCIN/ANGIOPOEITIN"/>
    <property type="match status" value="1"/>
</dbReference>
<name>A0AAV4II99_9GAST</name>
<protein>
    <submittedName>
        <fullName evidence="2">Tenascin-R</fullName>
    </submittedName>
</protein>
<feature type="domain" description="Fibrinogen C-terminal" evidence="1">
    <location>
        <begin position="1"/>
        <end position="198"/>
    </location>
</feature>
<dbReference type="InterPro" id="IPR036056">
    <property type="entry name" value="Fibrinogen-like_C"/>
</dbReference>
<proteinExistence type="predicted"/>
<dbReference type="Pfam" id="PF00147">
    <property type="entry name" value="Fibrinogen_C"/>
    <property type="match status" value="1"/>
</dbReference>
<dbReference type="CDD" id="cd00087">
    <property type="entry name" value="FReD"/>
    <property type="match status" value="1"/>
</dbReference>
<dbReference type="PANTHER" id="PTHR19143:SF444">
    <property type="entry name" value="PROTEIN SCABROUS"/>
    <property type="match status" value="1"/>
</dbReference>
<dbReference type="SMART" id="SM00186">
    <property type="entry name" value="FBG"/>
    <property type="match status" value="1"/>
</dbReference>
<sequence>MDEDFVLLTHEIIGRQIRCDALTDGGGWIVVQRRAVGDVDFYRNWSDYRDGFGNLTGDFWLGNEDLHKLTNEHSYQLRIDFVADGQPFYAEYPSILVEDETNLYRLHLGAYSKGNVEEVSGSGMSHSDLGPFSTFDRDNDSYSSLNCAVSYHAAWWYRQCSAVNLNGEWGTKNPRGMRWYNGRVHRYATFVEMKIRRI</sequence>
<dbReference type="EMBL" id="BMAT01006216">
    <property type="protein sequence ID" value="GFS08426.1"/>
    <property type="molecule type" value="Genomic_DNA"/>
</dbReference>